<accession>A0AAV5W3N0</accession>
<organism evidence="1 2">
    <name type="scientific">Pristionchus fissidentatus</name>
    <dbReference type="NCBI Taxonomy" id="1538716"/>
    <lineage>
        <taxon>Eukaryota</taxon>
        <taxon>Metazoa</taxon>
        <taxon>Ecdysozoa</taxon>
        <taxon>Nematoda</taxon>
        <taxon>Chromadorea</taxon>
        <taxon>Rhabditida</taxon>
        <taxon>Rhabditina</taxon>
        <taxon>Diplogasteromorpha</taxon>
        <taxon>Diplogasteroidea</taxon>
        <taxon>Neodiplogasteridae</taxon>
        <taxon>Pristionchus</taxon>
    </lineage>
</organism>
<comment type="caution">
    <text evidence="1">The sequence shown here is derived from an EMBL/GenBank/DDBJ whole genome shotgun (WGS) entry which is preliminary data.</text>
</comment>
<evidence type="ECO:0000313" key="2">
    <source>
        <dbReference type="Proteomes" id="UP001432322"/>
    </source>
</evidence>
<protein>
    <submittedName>
        <fullName evidence="1">Uncharacterized protein</fullName>
    </submittedName>
</protein>
<proteinExistence type="predicted"/>
<sequence>SSLSISAYVVDICVGRLVEDVLEESSHVLALHIVNVSSTFDVDVEELAEENFQCLSADIQLLSILRIQLDVPPFRRRGEVEFGRNTHSSHFHDADSRDERGIEIIVSIASLTVEGRESSGRRLIRQEKRELLHFQKIIGPLASHLDGYR</sequence>
<reference evidence="1" key="1">
    <citation type="submission" date="2023-10" db="EMBL/GenBank/DDBJ databases">
        <title>Genome assembly of Pristionchus species.</title>
        <authorList>
            <person name="Yoshida K."/>
            <person name="Sommer R.J."/>
        </authorList>
    </citation>
    <scope>NUCLEOTIDE SEQUENCE</scope>
    <source>
        <strain evidence="1">RS5133</strain>
    </source>
</reference>
<feature type="non-terminal residue" evidence="1">
    <location>
        <position position="1"/>
    </location>
</feature>
<gene>
    <name evidence="1" type="ORF">PFISCL1PPCAC_16646</name>
</gene>
<keyword evidence="2" id="KW-1185">Reference proteome</keyword>
<evidence type="ECO:0000313" key="1">
    <source>
        <dbReference type="EMBL" id="GMT25349.1"/>
    </source>
</evidence>
<feature type="non-terminal residue" evidence="1">
    <location>
        <position position="149"/>
    </location>
</feature>
<name>A0AAV5W3N0_9BILA</name>
<dbReference type="EMBL" id="BTSY01000004">
    <property type="protein sequence ID" value="GMT25349.1"/>
    <property type="molecule type" value="Genomic_DNA"/>
</dbReference>
<dbReference type="AlphaFoldDB" id="A0AAV5W3N0"/>
<dbReference type="Proteomes" id="UP001432322">
    <property type="component" value="Unassembled WGS sequence"/>
</dbReference>